<keyword evidence="2" id="KW-1185">Reference proteome</keyword>
<comment type="caution">
    <text evidence="1">The sequence shown here is derived from an EMBL/GenBank/DDBJ whole genome shotgun (WGS) entry which is preliminary data.</text>
</comment>
<evidence type="ECO:0000313" key="1">
    <source>
        <dbReference type="EMBL" id="TVU49636.1"/>
    </source>
</evidence>
<name>A0A5J9WNV5_9POAL</name>
<sequence length="100" mass="10167">MAGCGAGVVLQVPEEAAALRNDRSDVLRRASTATGDGLDLGGIRGYTAASSASAAPSPHRPPASRFLLLLSVLQLSRENISIAIVKIVGGNLALVTGDQD</sequence>
<gene>
    <name evidence="1" type="ORF">EJB05_00956</name>
</gene>
<reference evidence="1 2" key="1">
    <citation type="journal article" date="2019" name="Sci. Rep.">
        <title>A high-quality genome of Eragrostis curvula grass provides insights into Poaceae evolution and supports new strategies to enhance forage quality.</title>
        <authorList>
            <person name="Carballo J."/>
            <person name="Santos B.A.C.M."/>
            <person name="Zappacosta D."/>
            <person name="Garbus I."/>
            <person name="Selva J.P."/>
            <person name="Gallo C.A."/>
            <person name="Diaz A."/>
            <person name="Albertini E."/>
            <person name="Caccamo M."/>
            <person name="Echenique V."/>
        </authorList>
    </citation>
    <scope>NUCLEOTIDE SEQUENCE [LARGE SCALE GENOMIC DNA]</scope>
    <source>
        <strain evidence="2">cv. Victoria</strain>
        <tissue evidence="1">Leaf</tissue>
    </source>
</reference>
<dbReference type="AlphaFoldDB" id="A0A5J9WNV5"/>
<dbReference type="Gramene" id="TVU49636">
    <property type="protein sequence ID" value="TVU49636"/>
    <property type="gene ID" value="EJB05_00956"/>
</dbReference>
<organism evidence="1 2">
    <name type="scientific">Eragrostis curvula</name>
    <name type="common">weeping love grass</name>
    <dbReference type="NCBI Taxonomy" id="38414"/>
    <lineage>
        <taxon>Eukaryota</taxon>
        <taxon>Viridiplantae</taxon>
        <taxon>Streptophyta</taxon>
        <taxon>Embryophyta</taxon>
        <taxon>Tracheophyta</taxon>
        <taxon>Spermatophyta</taxon>
        <taxon>Magnoliopsida</taxon>
        <taxon>Liliopsida</taxon>
        <taxon>Poales</taxon>
        <taxon>Poaceae</taxon>
        <taxon>PACMAD clade</taxon>
        <taxon>Chloridoideae</taxon>
        <taxon>Eragrostideae</taxon>
        <taxon>Eragrostidinae</taxon>
        <taxon>Eragrostis</taxon>
    </lineage>
</organism>
<proteinExistence type="predicted"/>
<evidence type="ECO:0000313" key="2">
    <source>
        <dbReference type="Proteomes" id="UP000324897"/>
    </source>
</evidence>
<accession>A0A5J9WNV5</accession>
<dbReference type="EMBL" id="RWGY01000002">
    <property type="protein sequence ID" value="TVU49636.1"/>
    <property type="molecule type" value="Genomic_DNA"/>
</dbReference>
<dbReference type="Proteomes" id="UP000324897">
    <property type="component" value="Chromosome 6"/>
</dbReference>
<protein>
    <submittedName>
        <fullName evidence="1">Uncharacterized protein</fullName>
    </submittedName>
</protein>